<dbReference type="InterPro" id="IPR037066">
    <property type="entry name" value="Plug_dom_sf"/>
</dbReference>
<dbReference type="PROSITE" id="PS52016">
    <property type="entry name" value="TONB_DEPENDENT_REC_3"/>
    <property type="match status" value="1"/>
</dbReference>
<evidence type="ECO:0000313" key="3">
    <source>
        <dbReference type="EMBL" id="BCS85577.1"/>
    </source>
</evidence>
<sequence>MLGINSFAQGLADNIVGEIVDKSGNPVSGAMIGVLSAPEIKVYSDSHGQFEISASQNDKLIVDAPDQSKKQVVVNGNKRIKIVMDHASQPVNIGFGIKQTVGESTMSVASAANSDFNNRSAKNIGNSLFGNVLGLTTLQGTGDYSSYEPTFYVRGLQTLAGKNPLVMVDGIERNISYITPEEVENVIVLKDAPAVALYGYKGANGAINIITKRGKYKSNEINFSYDHAFNWEERRPEFADAYTYANAMNEAFVNDGKSPKYSALELNAFQSGKYPYLYPNVDWIKECFKDVGASNIFNLSFRGGGTRMRYYTLINLQDNQGFVANPNMNDGYSTQNKYSKANFRTNLDIDLTNTTKVLVNIDGTLLETLRPGLSSDNLWDKIYTVPAASFPIKTESGLWGGNATWDGYSNPVALTEGRAYSKAHTRALFADLTLNQDLSAVTKGLSAWTRLAYDNISAYWENHTREYQFGSDAVSEWTNGEPSAYSHYTGGKDGTMSSDSKLDWQNKNFNFGIGANYDRTFGNHSISSVLMWNYEYRNSNGQNNTWYRNSASLYNHYGYKGKYYADLSLTMAASNKLAPGHRWAFSPTVSAAWVLSKENFMKNISFVDFLKLRASWGIINVDNIPAEGYWEQAFTGGNGYNLGGNYDWSSGWQEGRLASTSFTNEKSYKYNLGLDASLFKGLNVTLEGFYQRRSDIWVSAGGTNSAVLGADSPYINGGIVDNWGLELGTDYTKSITSDLLVNGGLNFTLSKNKIVDEREEPRAYNYLRRTNNSVEQIYGLQAIGFFKDQADIDNSPAQQFSQVKPGDIKYKDQNGDGVINENDEVKLGYNYVCPEIYYSFHIGMEYKGFGFNAMFQGVGNYTAVLNTKSMYWPLINNTNISNYYYENRWTPENTDAKFPRLTSESNENNFRTNSVWLENRSFLKLRNVELYYKFANSLLAKTKYIKTAKVYVRGVDLLCFDHIKQSDPEQYGNNYPLTRSVVVGVALGF</sequence>
<dbReference type="InterPro" id="IPR012910">
    <property type="entry name" value="Plug_dom"/>
</dbReference>
<comment type="similarity">
    <text evidence="1">Belongs to the TonB-dependent receptor family.</text>
</comment>
<evidence type="ECO:0000313" key="4">
    <source>
        <dbReference type="Proteomes" id="UP001319045"/>
    </source>
</evidence>
<dbReference type="InterPro" id="IPR023996">
    <property type="entry name" value="TonB-dep_OMP_SusC/RagA"/>
</dbReference>
<evidence type="ECO:0000256" key="1">
    <source>
        <dbReference type="PROSITE-ProRule" id="PRU01360"/>
    </source>
</evidence>
<evidence type="ECO:0000259" key="2">
    <source>
        <dbReference type="Pfam" id="PF07715"/>
    </source>
</evidence>
<keyword evidence="4" id="KW-1185">Reference proteome</keyword>
<accession>A0ABM7NYH7</accession>
<dbReference type="Gene3D" id="2.170.130.10">
    <property type="entry name" value="TonB-dependent receptor, plug domain"/>
    <property type="match status" value="1"/>
</dbReference>
<dbReference type="InterPro" id="IPR039426">
    <property type="entry name" value="TonB-dep_rcpt-like"/>
</dbReference>
<name>A0ABM7NYH7_9BACT</name>
<dbReference type="SUPFAM" id="SSF56935">
    <property type="entry name" value="Porins"/>
    <property type="match status" value="1"/>
</dbReference>
<keyword evidence="1" id="KW-0998">Cell outer membrane</keyword>
<gene>
    <name evidence="3" type="ORF">prwr041_14700</name>
</gene>
<dbReference type="Pfam" id="PF07715">
    <property type="entry name" value="Plug"/>
    <property type="match status" value="1"/>
</dbReference>
<organism evidence="3 4">
    <name type="scientific">Prevotella herbatica</name>
    <dbReference type="NCBI Taxonomy" id="2801997"/>
    <lineage>
        <taxon>Bacteria</taxon>
        <taxon>Pseudomonadati</taxon>
        <taxon>Bacteroidota</taxon>
        <taxon>Bacteroidia</taxon>
        <taxon>Bacteroidales</taxon>
        <taxon>Prevotellaceae</taxon>
        <taxon>Prevotella</taxon>
    </lineage>
</organism>
<reference evidence="3 4" key="1">
    <citation type="journal article" date="2022" name="Int. J. Syst. Evol. Microbiol.">
        <title>Prevotella herbatica sp. nov., a plant polysaccharide-decomposing anaerobic bacterium isolated from a methanogenic reactor.</title>
        <authorList>
            <person name="Uek A."/>
            <person name="Tonouchi A."/>
            <person name="Kaku N."/>
            <person name="Ueki K."/>
        </authorList>
    </citation>
    <scope>NUCLEOTIDE SEQUENCE [LARGE SCALE GENOMIC DNA]</scope>
    <source>
        <strain evidence="3 4">WR041</strain>
    </source>
</reference>
<comment type="subcellular location">
    <subcellularLocation>
        <location evidence="1">Cell outer membrane</location>
        <topology evidence="1">Multi-pass membrane protein</topology>
    </subcellularLocation>
</comment>
<dbReference type="NCBIfam" id="TIGR04056">
    <property type="entry name" value="OMP_RagA_SusC"/>
    <property type="match status" value="1"/>
</dbReference>
<dbReference type="Proteomes" id="UP001319045">
    <property type="component" value="Chromosome"/>
</dbReference>
<protein>
    <submittedName>
        <fullName evidence="3">SusC/RagA family TonB-linked outer membrane protein</fullName>
    </submittedName>
</protein>
<keyword evidence="1" id="KW-0812">Transmembrane</keyword>
<dbReference type="EMBL" id="AP024484">
    <property type="protein sequence ID" value="BCS85577.1"/>
    <property type="molecule type" value="Genomic_DNA"/>
</dbReference>
<keyword evidence="1" id="KW-0813">Transport</keyword>
<keyword evidence="1" id="KW-0472">Membrane</keyword>
<proteinExistence type="inferred from homology"/>
<keyword evidence="1" id="KW-1134">Transmembrane beta strand</keyword>
<feature type="domain" description="TonB-dependent receptor plug" evidence="2">
    <location>
        <begin position="103"/>
        <end position="206"/>
    </location>
</feature>